<dbReference type="Gene3D" id="3.30.300.30">
    <property type="match status" value="1"/>
</dbReference>
<keyword evidence="2" id="KW-0436">Ligase</keyword>
<evidence type="ECO:0000313" key="2">
    <source>
        <dbReference type="EMBL" id="WTW64896.1"/>
    </source>
</evidence>
<accession>A0AAU2VCT0</accession>
<evidence type="ECO:0000259" key="1">
    <source>
        <dbReference type="Pfam" id="PF00501"/>
    </source>
</evidence>
<sequence length="532" mass="56921">MAEQERGTERSASVGAEAAHPTKLISMLLRPSASVTADNTPFLVDGEQRYTRNQAQQAVACYVERLQAQGARSGHRVLALLDHDARGVFFLAAASALGLRVMMPYNLQTAALPEWYTILTSARPDFVLHLKQDTGNLKALQDAHPHVIELPPGEESAGRRAAALLRAGGNGLPTENFLTLFTSGTTGAPKAISISEELVCQRVASVTAKLQFAPSSRVFMSGLLNNTTGMIFSFGAMLHDATLFFPENRVLEDWPAQVAACGATHIMLRPVALKRFLVGAAASGAGLASLQVVAYGASAMPRSVLEEGRLRIPCAWVQGYGLSETFGPFSWLDEDAHRQQRYRDAVYCLGRPDDTLEVDVFPLEGDPEGIGEIRLRGKAMMEGYCDLASGTIAPPGPWLHTGDLGAWSPDGDLLLKGRISSTLLTADGHRIYPEEIEAALLQVPGIDEAVLVGTVSADTPAELPTACIWGPLSSHALETARQAVAAGLGRLLSREKWPDLLHISPTPFPKSGNDKLLRAAIARQAASAVIAL</sequence>
<dbReference type="InterPro" id="IPR042099">
    <property type="entry name" value="ANL_N_sf"/>
</dbReference>
<dbReference type="Gene3D" id="3.40.50.12780">
    <property type="entry name" value="N-terminal domain of ligase-like"/>
    <property type="match status" value="1"/>
</dbReference>
<gene>
    <name evidence="2" type="ORF">OG549_31970</name>
</gene>
<name>A0AAU2VCT0_9ACTN</name>
<dbReference type="InterPro" id="IPR050237">
    <property type="entry name" value="ATP-dep_AMP-bd_enzyme"/>
</dbReference>
<dbReference type="InterPro" id="IPR045851">
    <property type="entry name" value="AMP-bd_C_sf"/>
</dbReference>
<dbReference type="GO" id="GO:0016878">
    <property type="term" value="F:acid-thiol ligase activity"/>
    <property type="evidence" value="ECO:0007669"/>
    <property type="project" value="UniProtKB-ARBA"/>
</dbReference>
<proteinExistence type="predicted"/>
<dbReference type="Pfam" id="PF00501">
    <property type="entry name" value="AMP-binding"/>
    <property type="match status" value="1"/>
</dbReference>
<dbReference type="EMBL" id="CP108318">
    <property type="protein sequence ID" value="WTW64896.1"/>
    <property type="molecule type" value="Genomic_DNA"/>
</dbReference>
<dbReference type="PANTHER" id="PTHR43767">
    <property type="entry name" value="LONG-CHAIN-FATTY-ACID--COA LIGASE"/>
    <property type="match status" value="1"/>
</dbReference>
<reference evidence="2" key="1">
    <citation type="submission" date="2022-10" db="EMBL/GenBank/DDBJ databases">
        <title>The complete genomes of actinobacterial strains from the NBC collection.</title>
        <authorList>
            <person name="Joergensen T.S."/>
            <person name="Alvarez Arevalo M."/>
            <person name="Sterndorff E.B."/>
            <person name="Faurdal D."/>
            <person name="Vuksanovic O."/>
            <person name="Mourched A.-S."/>
            <person name="Charusanti P."/>
            <person name="Shaw S."/>
            <person name="Blin K."/>
            <person name="Weber T."/>
        </authorList>
    </citation>
    <scope>NUCLEOTIDE SEQUENCE</scope>
    <source>
        <strain evidence="2">NBC_00003</strain>
    </source>
</reference>
<dbReference type="CDD" id="cd04433">
    <property type="entry name" value="AFD_class_I"/>
    <property type="match status" value="1"/>
</dbReference>
<dbReference type="AlphaFoldDB" id="A0AAU2VCT0"/>
<feature type="domain" description="AMP-dependent synthetase/ligase" evidence="1">
    <location>
        <begin position="35"/>
        <end position="384"/>
    </location>
</feature>
<dbReference type="SUPFAM" id="SSF56801">
    <property type="entry name" value="Acetyl-CoA synthetase-like"/>
    <property type="match status" value="1"/>
</dbReference>
<protein>
    <submittedName>
        <fullName evidence="2">Fatty acid--CoA ligase family protein</fullName>
    </submittedName>
</protein>
<dbReference type="PANTHER" id="PTHR43767:SF1">
    <property type="entry name" value="NONRIBOSOMAL PEPTIDE SYNTHASE PES1 (EUROFUNG)-RELATED"/>
    <property type="match status" value="1"/>
</dbReference>
<dbReference type="InterPro" id="IPR000873">
    <property type="entry name" value="AMP-dep_synth/lig_dom"/>
</dbReference>
<organism evidence="2">
    <name type="scientific">Streptomyces sp. NBC_00003</name>
    <dbReference type="NCBI Taxonomy" id="2903608"/>
    <lineage>
        <taxon>Bacteria</taxon>
        <taxon>Bacillati</taxon>
        <taxon>Actinomycetota</taxon>
        <taxon>Actinomycetes</taxon>
        <taxon>Kitasatosporales</taxon>
        <taxon>Streptomycetaceae</taxon>
        <taxon>Streptomyces</taxon>
    </lineage>
</organism>